<dbReference type="Proteomes" id="UP000266340">
    <property type="component" value="Unassembled WGS sequence"/>
</dbReference>
<organism evidence="4 5">
    <name type="scientific">Cohnella faecalis</name>
    <dbReference type="NCBI Taxonomy" id="2315694"/>
    <lineage>
        <taxon>Bacteria</taxon>
        <taxon>Bacillati</taxon>
        <taxon>Bacillota</taxon>
        <taxon>Bacilli</taxon>
        <taxon>Bacillales</taxon>
        <taxon>Paenibacillaceae</taxon>
        <taxon>Cohnella</taxon>
    </lineage>
</organism>
<dbReference type="GO" id="GO:0008476">
    <property type="term" value="F:protein-tyrosine sulfotransferase activity"/>
    <property type="evidence" value="ECO:0007669"/>
    <property type="project" value="InterPro"/>
</dbReference>
<gene>
    <name evidence="4" type="ORF">D3H35_13285</name>
</gene>
<evidence type="ECO:0000256" key="3">
    <source>
        <dbReference type="SAM" id="MobiDB-lite"/>
    </source>
</evidence>
<dbReference type="Gene3D" id="3.40.50.300">
    <property type="entry name" value="P-loop containing nucleotide triphosphate hydrolases"/>
    <property type="match status" value="1"/>
</dbReference>
<evidence type="ECO:0000256" key="2">
    <source>
        <dbReference type="SAM" id="Coils"/>
    </source>
</evidence>
<sequence>MSDGESIIFLLSVPRSGSSLTTAILNNHPDVFAAPESWLLMKLNDLLLPLPNKYGGEKIFQTFINGIMGEALQEEAMRAFVDKTYHGLASANGATLFLDKSPRYYTVLELLDRLFPASKRIWLIRNPLSVVASYKMLDVKRGTPFSEKLFKQKEFSMRVFDLTYGYWRYYHYFHNSSSEQVYRLSYEKLTEQPLEETVRLCTFLNIPYIDRLERYGERRDEAKKALLTASHSGDPYVWKHNEPHQASVDLWKTELSSEEIAAYMNIMGTRLFEELGYGQVVAEAERITGTSFPREPDEEWLKMRHDQWLQQFPQPIPLSYNIKIRPSSNELSQGSTGPTISARPTTGPATMEVNQLKVALRASELKRERIEMDLEKLKRRNIEIKRRIPFYSILAPIVRRILLKKH</sequence>
<comment type="caution">
    <text evidence="4">The sequence shown here is derived from an EMBL/GenBank/DDBJ whole genome shotgun (WGS) entry which is preliminary data.</text>
</comment>
<dbReference type="PANTHER" id="PTHR12788:SF10">
    <property type="entry name" value="PROTEIN-TYROSINE SULFOTRANSFERASE"/>
    <property type="match status" value="1"/>
</dbReference>
<proteinExistence type="predicted"/>
<name>A0A398CH26_9BACL</name>
<dbReference type="SUPFAM" id="SSF52540">
    <property type="entry name" value="P-loop containing nucleoside triphosphate hydrolases"/>
    <property type="match status" value="1"/>
</dbReference>
<evidence type="ECO:0000313" key="4">
    <source>
        <dbReference type="EMBL" id="RIE01770.1"/>
    </source>
</evidence>
<reference evidence="4 5" key="1">
    <citation type="submission" date="2018-09" db="EMBL/GenBank/DDBJ databases">
        <title>Cohnella cavernae sp. nov., isolated from a karst cave.</title>
        <authorList>
            <person name="Zhu H."/>
        </authorList>
    </citation>
    <scope>NUCLEOTIDE SEQUENCE [LARGE SCALE GENOMIC DNA]</scope>
    <source>
        <strain evidence="4 5">K2E09-144</strain>
    </source>
</reference>
<dbReference type="AlphaFoldDB" id="A0A398CH26"/>
<evidence type="ECO:0000256" key="1">
    <source>
        <dbReference type="ARBA" id="ARBA00022679"/>
    </source>
</evidence>
<keyword evidence="2" id="KW-0175">Coiled coil</keyword>
<feature type="region of interest" description="Disordered" evidence="3">
    <location>
        <begin position="327"/>
        <end position="348"/>
    </location>
</feature>
<keyword evidence="1 4" id="KW-0808">Transferase</keyword>
<dbReference type="InterPro" id="IPR026634">
    <property type="entry name" value="TPST-like"/>
</dbReference>
<dbReference type="OrthoDB" id="9777890at2"/>
<dbReference type="RefSeq" id="WP_119149827.1">
    <property type="nucleotide sequence ID" value="NZ_JBHSOV010000032.1"/>
</dbReference>
<dbReference type="PANTHER" id="PTHR12788">
    <property type="entry name" value="PROTEIN-TYROSINE SULFOTRANSFERASE 2"/>
    <property type="match status" value="1"/>
</dbReference>
<dbReference type="InterPro" id="IPR027417">
    <property type="entry name" value="P-loop_NTPase"/>
</dbReference>
<protein>
    <submittedName>
        <fullName evidence="4">Sulfotransferase</fullName>
    </submittedName>
</protein>
<accession>A0A398CH26</accession>
<keyword evidence="5" id="KW-1185">Reference proteome</keyword>
<evidence type="ECO:0000313" key="5">
    <source>
        <dbReference type="Proteomes" id="UP000266340"/>
    </source>
</evidence>
<dbReference type="Pfam" id="PF13469">
    <property type="entry name" value="Sulfotransfer_3"/>
    <property type="match status" value="1"/>
</dbReference>
<dbReference type="EMBL" id="QXJM01000039">
    <property type="protein sequence ID" value="RIE01770.1"/>
    <property type="molecule type" value="Genomic_DNA"/>
</dbReference>
<feature type="coiled-coil region" evidence="2">
    <location>
        <begin position="360"/>
        <end position="387"/>
    </location>
</feature>